<reference evidence="7" key="1">
    <citation type="journal article" date="2019" name="Int. J. Syst. Evol. Microbiol.">
        <title>The Global Catalogue of Microorganisms (GCM) 10K type strain sequencing project: providing services to taxonomists for standard genome sequencing and annotation.</title>
        <authorList>
            <consortium name="The Broad Institute Genomics Platform"/>
            <consortium name="The Broad Institute Genome Sequencing Center for Infectious Disease"/>
            <person name="Wu L."/>
            <person name="Ma J."/>
        </authorList>
    </citation>
    <scope>NUCLEOTIDE SEQUENCE [LARGE SCALE GENOMIC DNA]</scope>
    <source>
        <strain evidence="7">CGMCC 1.15341</strain>
    </source>
</reference>
<accession>A0ABQ1KAC1</accession>
<dbReference type="InterPro" id="IPR036388">
    <property type="entry name" value="WH-like_DNA-bd_sf"/>
</dbReference>
<evidence type="ECO:0000256" key="4">
    <source>
        <dbReference type="ARBA" id="ARBA00023163"/>
    </source>
</evidence>
<dbReference type="CDD" id="cd05466">
    <property type="entry name" value="PBP2_LTTR_substrate"/>
    <property type="match status" value="1"/>
</dbReference>
<dbReference type="Gene3D" id="3.40.190.290">
    <property type="match status" value="1"/>
</dbReference>
<organism evidence="6 7">
    <name type="scientific">Marinobacterium zhoushanense</name>
    <dbReference type="NCBI Taxonomy" id="1679163"/>
    <lineage>
        <taxon>Bacteria</taxon>
        <taxon>Pseudomonadati</taxon>
        <taxon>Pseudomonadota</taxon>
        <taxon>Gammaproteobacteria</taxon>
        <taxon>Oceanospirillales</taxon>
        <taxon>Oceanospirillaceae</taxon>
        <taxon>Marinobacterium</taxon>
    </lineage>
</organism>
<evidence type="ECO:0000313" key="7">
    <source>
        <dbReference type="Proteomes" id="UP000629025"/>
    </source>
</evidence>
<gene>
    <name evidence="6" type="ORF">GCM10011352_12320</name>
</gene>
<dbReference type="SUPFAM" id="SSF53850">
    <property type="entry name" value="Periplasmic binding protein-like II"/>
    <property type="match status" value="1"/>
</dbReference>
<dbReference type="InterPro" id="IPR005119">
    <property type="entry name" value="LysR_subst-bd"/>
</dbReference>
<evidence type="ECO:0000256" key="3">
    <source>
        <dbReference type="ARBA" id="ARBA00023125"/>
    </source>
</evidence>
<dbReference type="PROSITE" id="PS50931">
    <property type="entry name" value="HTH_LYSR"/>
    <property type="match status" value="1"/>
</dbReference>
<evidence type="ECO:0000256" key="2">
    <source>
        <dbReference type="ARBA" id="ARBA00023015"/>
    </source>
</evidence>
<feature type="domain" description="HTH lysR-type" evidence="5">
    <location>
        <begin position="18"/>
        <end position="75"/>
    </location>
</feature>
<sequence length="313" mass="34949">MTDPYSPHNQLERFATRLDWNLLRTFIFIVQSRSISRAAERLYLQQPTVSAALKRLEEALGRRLIDRRPGHFELTPAGQKLYDEALQVYRQVSRLSELIDAADSDTSGHVRILSISQVGCEDYDRLLQRFFRQHPRVSLSIEVATTAEVVRAVENSTVTLGICDADVAPPLAKILLSTEQYAIYCGRYHHLFGRQGLALEDLRGEAYIGFTSDVLGGDYMGPVTAMRALASIGQQVRGASSNVEEVSRMIRAGIGIGALPVHLAQPSVEQGELWQLPPYTDLPQVDIQLIYNPQSRFNDGERALIEALESGLR</sequence>
<dbReference type="Gene3D" id="1.10.10.10">
    <property type="entry name" value="Winged helix-like DNA-binding domain superfamily/Winged helix DNA-binding domain"/>
    <property type="match status" value="1"/>
</dbReference>
<dbReference type="InterPro" id="IPR000847">
    <property type="entry name" value="LysR_HTH_N"/>
</dbReference>
<evidence type="ECO:0000313" key="6">
    <source>
        <dbReference type="EMBL" id="GGB87903.1"/>
    </source>
</evidence>
<dbReference type="Gene3D" id="3.40.190.10">
    <property type="entry name" value="Periplasmic binding protein-like II"/>
    <property type="match status" value="1"/>
</dbReference>
<dbReference type="RefSeq" id="WP_188746350.1">
    <property type="nucleotide sequence ID" value="NZ_BMIJ01000002.1"/>
</dbReference>
<keyword evidence="7" id="KW-1185">Reference proteome</keyword>
<name>A0ABQ1KAC1_9GAMM</name>
<dbReference type="PANTHER" id="PTHR30126:SF40">
    <property type="entry name" value="HTH-TYPE TRANSCRIPTIONAL REGULATOR GLTR"/>
    <property type="match status" value="1"/>
</dbReference>
<dbReference type="PRINTS" id="PR00039">
    <property type="entry name" value="HTHLYSR"/>
</dbReference>
<dbReference type="SUPFAM" id="SSF46785">
    <property type="entry name" value="Winged helix' DNA-binding domain"/>
    <property type="match status" value="1"/>
</dbReference>
<keyword evidence="3" id="KW-0238">DNA-binding</keyword>
<dbReference type="InterPro" id="IPR036390">
    <property type="entry name" value="WH_DNA-bd_sf"/>
</dbReference>
<protein>
    <submittedName>
        <fullName evidence="6">LysR family transcriptional regulator</fullName>
    </submittedName>
</protein>
<dbReference type="Proteomes" id="UP000629025">
    <property type="component" value="Unassembled WGS sequence"/>
</dbReference>
<keyword evidence="4" id="KW-0804">Transcription</keyword>
<keyword evidence="2" id="KW-0805">Transcription regulation</keyword>
<comment type="similarity">
    <text evidence="1">Belongs to the LysR transcriptional regulatory family.</text>
</comment>
<comment type="caution">
    <text evidence="6">The sequence shown here is derived from an EMBL/GenBank/DDBJ whole genome shotgun (WGS) entry which is preliminary data.</text>
</comment>
<evidence type="ECO:0000256" key="1">
    <source>
        <dbReference type="ARBA" id="ARBA00009437"/>
    </source>
</evidence>
<proteinExistence type="inferred from homology"/>
<dbReference type="Pfam" id="PF00126">
    <property type="entry name" value="HTH_1"/>
    <property type="match status" value="1"/>
</dbReference>
<dbReference type="PANTHER" id="PTHR30126">
    <property type="entry name" value="HTH-TYPE TRANSCRIPTIONAL REGULATOR"/>
    <property type="match status" value="1"/>
</dbReference>
<evidence type="ECO:0000259" key="5">
    <source>
        <dbReference type="PROSITE" id="PS50931"/>
    </source>
</evidence>
<dbReference type="Pfam" id="PF03466">
    <property type="entry name" value="LysR_substrate"/>
    <property type="match status" value="1"/>
</dbReference>
<dbReference type="EMBL" id="BMIJ01000002">
    <property type="protein sequence ID" value="GGB87903.1"/>
    <property type="molecule type" value="Genomic_DNA"/>
</dbReference>